<keyword evidence="3" id="KW-1185">Reference proteome</keyword>
<dbReference type="InterPro" id="IPR036390">
    <property type="entry name" value="WH_DNA-bd_sf"/>
</dbReference>
<dbReference type="PANTHER" id="PTHR33221:SF5">
    <property type="entry name" value="HTH-TYPE TRANSCRIPTIONAL REGULATOR ISCR"/>
    <property type="match status" value="1"/>
</dbReference>
<dbReference type="PANTHER" id="PTHR33221">
    <property type="entry name" value="WINGED HELIX-TURN-HELIX TRANSCRIPTIONAL REGULATOR, RRF2 FAMILY"/>
    <property type="match status" value="1"/>
</dbReference>
<evidence type="ECO:0000313" key="3">
    <source>
        <dbReference type="Proteomes" id="UP000005435"/>
    </source>
</evidence>
<dbReference type="NCBIfam" id="TIGR00738">
    <property type="entry name" value="rrf2_super"/>
    <property type="match status" value="1"/>
</dbReference>
<dbReference type="PROSITE" id="PS51197">
    <property type="entry name" value="HTH_RRF2_2"/>
    <property type="match status" value="1"/>
</dbReference>
<dbReference type="SUPFAM" id="SSF46785">
    <property type="entry name" value="Winged helix' DNA-binding domain"/>
    <property type="match status" value="1"/>
</dbReference>
<dbReference type="OrthoDB" id="9808360at2"/>
<dbReference type="InterPro" id="IPR030489">
    <property type="entry name" value="TR_Rrf2-type_CS"/>
</dbReference>
<accession>G8M2D0</accession>
<name>G8M2D0_ACECE</name>
<dbReference type="STRING" id="720554.Clocl_2732"/>
<dbReference type="GO" id="GO:0003700">
    <property type="term" value="F:DNA-binding transcription factor activity"/>
    <property type="evidence" value="ECO:0007669"/>
    <property type="project" value="TreeGrafter"/>
</dbReference>
<gene>
    <name evidence="2" type="ordered locus">Clocl_2732</name>
</gene>
<proteinExistence type="predicted"/>
<dbReference type="RefSeq" id="WP_014255842.1">
    <property type="nucleotide sequence ID" value="NC_016627.1"/>
</dbReference>
<dbReference type="Pfam" id="PF02082">
    <property type="entry name" value="Rrf2"/>
    <property type="match status" value="1"/>
</dbReference>
<dbReference type="Gene3D" id="1.10.10.10">
    <property type="entry name" value="Winged helix-like DNA-binding domain superfamily/Winged helix DNA-binding domain"/>
    <property type="match status" value="1"/>
</dbReference>
<dbReference type="InterPro" id="IPR000944">
    <property type="entry name" value="Tscrpt_reg_Rrf2"/>
</dbReference>
<dbReference type="EMBL" id="CP003065">
    <property type="protein sequence ID" value="AEV69289.1"/>
    <property type="molecule type" value="Genomic_DNA"/>
</dbReference>
<dbReference type="eggNOG" id="COG1959">
    <property type="taxonomic scope" value="Bacteria"/>
</dbReference>
<evidence type="ECO:0000256" key="1">
    <source>
        <dbReference type="ARBA" id="ARBA00023125"/>
    </source>
</evidence>
<protein>
    <submittedName>
        <fullName evidence="2">Rrf2 family protein, putative transcriptional regulator</fullName>
    </submittedName>
</protein>
<dbReference type="KEGG" id="ccl:Clocl_2732"/>
<dbReference type="GO" id="GO:0003677">
    <property type="term" value="F:DNA binding"/>
    <property type="evidence" value="ECO:0007669"/>
    <property type="project" value="UniProtKB-KW"/>
</dbReference>
<dbReference type="AlphaFoldDB" id="G8M2D0"/>
<keyword evidence="1" id="KW-0238">DNA-binding</keyword>
<dbReference type="PROSITE" id="PS01332">
    <property type="entry name" value="HTH_RRF2_1"/>
    <property type="match status" value="1"/>
</dbReference>
<organism evidence="2 3">
    <name type="scientific">Acetivibrio clariflavus (strain DSM 19732 / NBRC 101661 / EBR45)</name>
    <name type="common">Clostridium clariflavum</name>
    <dbReference type="NCBI Taxonomy" id="720554"/>
    <lineage>
        <taxon>Bacteria</taxon>
        <taxon>Bacillati</taxon>
        <taxon>Bacillota</taxon>
        <taxon>Clostridia</taxon>
        <taxon>Eubacteriales</taxon>
        <taxon>Oscillospiraceae</taxon>
        <taxon>Acetivibrio</taxon>
    </lineage>
</organism>
<dbReference type="InterPro" id="IPR036388">
    <property type="entry name" value="WH-like_DNA-bd_sf"/>
</dbReference>
<reference evidence="3" key="1">
    <citation type="submission" date="2011-12" db="EMBL/GenBank/DDBJ databases">
        <title>Complete sequence of Clostridium clariflavum DSM 19732.</title>
        <authorList>
            <consortium name="US DOE Joint Genome Institute"/>
            <person name="Lucas S."/>
            <person name="Han J."/>
            <person name="Lapidus A."/>
            <person name="Cheng J.-F."/>
            <person name="Goodwin L."/>
            <person name="Pitluck S."/>
            <person name="Peters L."/>
            <person name="Teshima H."/>
            <person name="Detter J.C."/>
            <person name="Han C."/>
            <person name="Tapia R."/>
            <person name="Land M."/>
            <person name="Hauser L."/>
            <person name="Kyrpides N."/>
            <person name="Ivanova N."/>
            <person name="Pagani I."/>
            <person name="Kitzmiller T."/>
            <person name="Lynd L."/>
            <person name="Izquierdo J."/>
            <person name="Woyke T."/>
        </authorList>
    </citation>
    <scope>NUCLEOTIDE SEQUENCE [LARGE SCALE GENOMIC DNA]</scope>
    <source>
        <strain evidence="3">DSM 19732 / NBRC 101661 / EBR45</strain>
    </source>
</reference>
<dbReference type="GO" id="GO:0005829">
    <property type="term" value="C:cytosol"/>
    <property type="evidence" value="ECO:0007669"/>
    <property type="project" value="TreeGrafter"/>
</dbReference>
<sequence length="149" mass="16436">MKFSTKGRYGLRAMVDLAVHAKGDHVALYSIAERQGISTNYLEQVFSVLRKAGLVKSVKGAQGGYVLAEDPSDIKVGRILRALEGPLSVIDENAESSNGKENAIQQCIKIVVWDKMNEALNKLADSVTLEDLAENYRKLNGINDTMYYI</sequence>
<dbReference type="Proteomes" id="UP000005435">
    <property type="component" value="Chromosome"/>
</dbReference>
<dbReference type="HOGENOM" id="CLU_107144_0_1_9"/>
<reference evidence="2 3" key="2">
    <citation type="journal article" date="2012" name="Stand. Genomic Sci.">
        <title>Complete Genome Sequence of Clostridium clariflavum DSM 19732.</title>
        <authorList>
            <person name="Izquierdo J.A."/>
            <person name="Goodwin L."/>
            <person name="Davenport K.W."/>
            <person name="Teshima H."/>
            <person name="Bruce D."/>
            <person name="Detter C."/>
            <person name="Tapia R."/>
            <person name="Han S."/>
            <person name="Land M."/>
            <person name="Hauser L."/>
            <person name="Jeffries C.D."/>
            <person name="Han J."/>
            <person name="Pitluck S."/>
            <person name="Nolan M."/>
            <person name="Chen A."/>
            <person name="Huntemann M."/>
            <person name="Mavromatis K."/>
            <person name="Mikhailova N."/>
            <person name="Liolios K."/>
            <person name="Woyke T."/>
            <person name="Lynd L.R."/>
        </authorList>
    </citation>
    <scope>NUCLEOTIDE SEQUENCE [LARGE SCALE GENOMIC DNA]</scope>
    <source>
        <strain evidence="3">DSM 19732 / NBRC 101661 / EBR45</strain>
    </source>
</reference>
<evidence type="ECO:0000313" key="2">
    <source>
        <dbReference type="EMBL" id="AEV69289.1"/>
    </source>
</evidence>